<dbReference type="EMBL" id="JAOTPO010000015">
    <property type="protein sequence ID" value="MDE5415382.1"/>
    <property type="molecule type" value="Genomic_DNA"/>
</dbReference>
<organism evidence="2 3">
    <name type="scientific">Alkalihalobacterium chitinilyticum</name>
    <dbReference type="NCBI Taxonomy" id="2980103"/>
    <lineage>
        <taxon>Bacteria</taxon>
        <taxon>Bacillati</taxon>
        <taxon>Bacillota</taxon>
        <taxon>Bacilli</taxon>
        <taxon>Bacillales</taxon>
        <taxon>Bacillaceae</taxon>
        <taxon>Alkalihalobacterium</taxon>
    </lineage>
</organism>
<sequence>MSDWNRQAARNNHDRQPHKEEKKKSIADDMIEMDVLEEVMQDAKAIDKK</sequence>
<comment type="caution">
    <text evidence="2">The sequence shown here is derived from an EMBL/GenBank/DDBJ whole genome shotgun (WGS) entry which is preliminary data.</text>
</comment>
<protein>
    <recommendedName>
        <fullName evidence="4">YfhD family protein</fullName>
    </recommendedName>
</protein>
<dbReference type="Proteomes" id="UP001148125">
    <property type="component" value="Unassembled WGS sequence"/>
</dbReference>
<evidence type="ECO:0008006" key="4">
    <source>
        <dbReference type="Google" id="ProtNLM"/>
    </source>
</evidence>
<dbReference type="RefSeq" id="WP_275119976.1">
    <property type="nucleotide sequence ID" value="NZ_JAOTPO010000015.1"/>
</dbReference>
<gene>
    <name evidence="2" type="ORF">N7Z68_18640</name>
</gene>
<evidence type="ECO:0000313" key="3">
    <source>
        <dbReference type="Proteomes" id="UP001148125"/>
    </source>
</evidence>
<evidence type="ECO:0000313" key="2">
    <source>
        <dbReference type="EMBL" id="MDE5415382.1"/>
    </source>
</evidence>
<keyword evidence="3" id="KW-1185">Reference proteome</keyword>
<feature type="region of interest" description="Disordered" evidence="1">
    <location>
        <begin position="1"/>
        <end position="29"/>
    </location>
</feature>
<feature type="compositionally biased region" description="Basic and acidic residues" evidence="1">
    <location>
        <begin position="11"/>
        <end position="27"/>
    </location>
</feature>
<evidence type="ECO:0000256" key="1">
    <source>
        <dbReference type="SAM" id="MobiDB-lite"/>
    </source>
</evidence>
<proteinExistence type="predicted"/>
<accession>A0ABT5VJ94</accession>
<name>A0ABT5VJ94_9BACI</name>
<feature type="compositionally biased region" description="Polar residues" evidence="1">
    <location>
        <begin position="1"/>
        <end position="10"/>
    </location>
</feature>
<reference evidence="2" key="1">
    <citation type="submission" date="2024-05" db="EMBL/GenBank/DDBJ databases">
        <title>Alkalihalobacillus sp. strain MEB203 novel alkaliphilic bacterium from Lonar Lake, India.</title>
        <authorList>
            <person name="Joshi A."/>
            <person name="Thite S."/>
            <person name="Mengade P."/>
        </authorList>
    </citation>
    <scope>NUCLEOTIDE SEQUENCE</scope>
    <source>
        <strain evidence="2">MEB 203</strain>
    </source>
</reference>